<name>A0A914PE38_9BILA</name>
<sequence length="83" mass="9641">MIINVMNINGPVTSGPAQKSKSAKKSARTIDYMQHVTVKYAAEKRAKLIDMDMEKREIEKDQFEREVARHKLEKIRKTLQLPE</sequence>
<evidence type="ECO:0000313" key="2">
    <source>
        <dbReference type="WBParaSite" id="PDA_v2.g16440.t1"/>
    </source>
</evidence>
<organism evidence="1 2">
    <name type="scientific">Panagrolaimus davidi</name>
    <dbReference type="NCBI Taxonomy" id="227884"/>
    <lineage>
        <taxon>Eukaryota</taxon>
        <taxon>Metazoa</taxon>
        <taxon>Ecdysozoa</taxon>
        <taxon>Nematoda</taxon>
        <taxon>Chromadorea</taxon>
        <taxon>Rhabditida</taxon>
        <taxon>Tylenchina</taxon>
        <taxon>Panagrolaimomorpha</taxon>
        <taxon>Panagrolaimoidea</taxon>
        <taxon>Panagrolaimidae</taxon>
        <taxon>Panagrolaimus</taxon>
    </lineage>
</organism>
<keyword evidence="1" id="KW-1185">Reference proteome</keyword>
<dbReference type="AlphaFoldDB" id="A0A914PE38"/>
<protein>
    <submittedName>
        <fullName evidence="2">Uncharacterized protein</fullName>
    </submittedName>
</protein>
<reference evidence="2" key="1">
    <citation type="submission" date="2022-11" db="UniProtKB">
        <authorList>
            <consortium name="WormBaseParasite"/>
        </authorList>
    </citation>
    <scope>IDENTIFICATION</scope>
</reference>
<dbReference type="WBParaSite" id="PDA_v2.g16440.t1">
    <property type="protein sequence ID" value="PDA_v2.g16440.t1"/>
    <property type="gene ID" value="PDA_v2.g16440"/>
</dbReference>
<evidence type="ECO:0000313" key="1">
    <source>
        <dbReference type="Proteomes" id="UP000887578"/>
    </source>
</evidence>
<proteinExistence type="predicted"/>
<dbReference type="Proteomes" id="UP000887578">
    <property type="component" value="Unplaced"/>
</dbReference>
<accession>A0A914PE38</accession>